<dbReference type="AlphaFoldDB" id="A0A4Z1JHW1"/>
<feature type="domain" description="DUF6594" evidence="1">
    <location>
        <begin position="3"/>
        <end position="107"/>
    </location>
</feature>
<dbReference type="PANTHER" id="PTHR34502">
    <property type="entry name" value="DUF6594 DOMAIN-CONTAINING PROTEIN-RELATED"/>
    <property type="match status" value="1"/>
</dbReference>
<evidence type="ECO:0000313" key="3">
    <source>
        <dbReference type="Proteomes" id="UP000297229"/>
    </source>
</evidence>
<proteinExistence type="predicted"/>
<protein>
    <recommendedName>
        <fullName evidence="1">DUF6594 domain-containing protein</fullName>
    </recommendedName>
</protein>
<organism evidence="2 3">
    <name type="scientific">Botrytis elliptica</name>
    <dbReference type="NCBI Taxonomy" id="278938"/>
    <lineage>
        <taxon>Eukaryota</taxon>
        <taxon>Fungi</taxon>
        <taxon>Dikarya</taxon>
        <taxon>Ascomycota</taxon>
        <taxon>Pezizomycotina</taxon>
        <taxon>Leotiomycetes</taxon>
        <taxon>Helotiales</taxon>
        <taxon>Sclerotiniaceae</taxon>
        <taxon>Botrytis</taxon>
    </lineage>
</organism>
<evidence type="ECO:0000313" key="2">
    <source>
        <dbReference type="EMBL" id="TGO73305.1"/>
    </source>
</evidence>
<reference evidence="2 3" key="1">
    <citation type="submission" date="2017-12" db="EMBL/GenBank/DDBJ databases">
        <title>Comparative genomics of Botrytis spp.</title>
        <authorList>
            <person name="Valero-Jimenez C.A."/>
            <person name="Tapia P."/>
            <person name="Veloso J."/>
            <person name="Silva-Moreno E."/>
            <person name="Staats M."/>
            <person name="Valdes J.H."/>
            <person name="Van Kan J.A.L."/>
        </authorList>
    </citation>
    <scope>NUCLEOTIDE SEQUENCE [LARGE SCALE GENOMIC DNA]</scope>
    <source>
        <strain evidence="2 3">Be9601</strain>
    </source>
</reference>
<dbReference type="InterPro" id="IPR046529">
    <property type="entry name" value="DUF6594"/>
</dbReference>
<evidence type="ECO:0000259" key="1">
    <source>
        <dbReference type="Pfam" id="PF20237"/>
    </source>
</evidence>
<dbReference type="Pfam" id="PF20237">
    <property type="entry name" value="DUF6594"/>
    <property type="match status" value="1"/>
</dbReference>
<comment type="caution">
    <text evidence="2">The sequence shown here is derived from an EMBL/GenBank/DDBJ whole genome shotgun (WGS) entry which is preliminary data.</text>
</comment>
<accession>A0A4Z1JHW1</accession>
<name>A0A4Z1JHW1_9HELO</name>
<sequence>MTEVDDFEIIRRFLKPNMLNLLTLQAELAGIEVNYEATCYIYDSSSDTQEEGFTQSLYALREFEQLSPGSQLQLLDRINDTLHKYNSALLQVTQVLRLDNPINMTLKDFTNG</sequence>
<dbReference type="Proteomes" id="UP000297229">
    <property type="component" value="Unassembled WGS sequence"/>
</dbReference>
<dbReference type="STRING" id="278938.A0A4Z1JHW1"/>
<dbReference type="PANTHER" id="PTHR34502:SF5">
    <property type="entry name" value="DUF6594 DOMAIN-CONTAINING PROTEIN"/>
    <property type="match status" value="1"/>
</dbReference>
<dbReference type="EMBL" id="PQXM01000370">
    <property type="protein sequence ID" value="TGO73305.1"/>
    <property type="molecule type" value="Genomic_DNA"/>
</dbReference>
<keyword evidence="3" id="KW-1185">Reference proteome</keyword>
<gene>
    <name evidence="2" type="ORF">BELL_0372g00010</name>
</gene>